<feature type="transmembrane region" description="Helical" evidence="1">
    <location>
        <begin position="33"/>
        <end position="58"/>
    </location>
</feature>
<dbReference type="AlphaFoldDB" id="A0AAV4SQI6"/>
<organism evidence="2 3">
    <name type="scientific">Caerostris extrusa</name>
    <name type="common">Bark spider</name>
    <name type="synonym">Caerostris bankana</name>
    <dbReference type="NCBI Taxonomy" id="172846"/>
    <lineage>
        <taxon>Eukaryota</taxon>
        <taxon>Metazoa</taxon>
        <taxon>Ecdysozoa</taxon>
        <taxon>Arthropoda</taxon>
        <taxon>Chelicerata</taxon>
        <taxon>Arachnida</taxon>
        <taxon>Araneae</taxon>
        <taxon>Araneomorphae</taxon>
        <taxon>Entelegynae</taxon>
        <taxon>Araneoidea</taxon>
        <taxon>Araneidae</taxon>
        <taxon>Caerostris</taxon>
    </lineage>
</organism>
<evidence type="ECO:0000313" key="2">
    <source>
        <dbReference type="EMBL" id="GIY36613.1"/>
    </source>
</evidence>
<protein>
    <submittedName>
        <fullName evidence="2">Uncharacterized protein</fullName>
    </submittedName>
</protein>
<keyword evidence="1" id="KW-1133">Transmembrane helix</keyword>
<keyword evidence="3" id="KW-1185">Reference proteome</keyword>
<comment type="caution">
    <text evidence="2">The sequence shown here is derived from an EMBL/GenBank/DDBJ whole genome shotgun (WGS) entry which is preliminary data.</text>
</comment>
<dbReference type="Proteomes" id="UP001054945">
    <property type="component" value="Unassembled WGS sequence"/>
</dbReference>
<sequence>MKMENENFNRGLCAAKRSVGDFIGIKLNSSCAFVIYFCLFLDFTLTIFSFFFFSFLAFDASSGCNGSETPTKPKEKSLTPTKTFLASELLNRYKIKRNEPHHNDEVH</sequence>
<proteinExistence type="predicted"/>
<dbReference type="EMBL" id="BPLR01010068">
    <property type="protein sequence ID" value="GIY36613.1"/>
    <property type="molecule type" value="Genomic_DNA"/>
</dbReference>
<evidence type="ECO:0000256" key="1">
    <source>
        <dbReference type="SAM" id="Phobius"/>
    </source>
</evidence>
<keyword evidence="1" id="KW-0812">Transmembrane</keyword>
<reference evidence="2 3" key="1">
    <citation type="submission" date="2021-06" db="EMBL/GenBank/DDBJ databases">
        <title>Caerostris extrusa draft genome.</title>
        <authorList>
            <person name="Kono N."/>
            <person name="Arakawa K."/>
        </authorList>
    </citation>
    <scope>NUCLEOTIDE SEQUENCE [LARGE SCALE GENOMIC DNA]</scope>
</reference>
<name>A0AAV4SQI6_CAEEX</name>
<accession>A0AAV4SQI6</accession>
<keyword evidence="1" id="KW-0472">Membrane</keyword>
<evidence type="ECO:0000313" key="3">
    <source>
        <dbReference type="Proteomes" id="UP001054945"/>
    </source>
</evidence>
<gene>
    <name evidence="2" type="ORF">CEXT_145881</name>
</gene>